<gene>
    <name evidence="1" type="ORF">METZ01_LOCUS442489</name>
</gene>
<dbReference type="SUPFAM" id="SSF53850">
    <property type="entry name" value="Periplasmic binding protein-like II"/>
    <property type="match status" value="1"/>
</dbReference>
<name>A0A382Z3J8_9ZZZZ</name>
<sequence>MFKLILITLFISISLRTVADVNVSHAIAMHGSPKYGAKFVHVDYVNPEAPKGGLITFSSVGSYDSFNPFILKGQGAAGIGNLFETLTTSSSDEAFTEYGLLAETIEWPDDRSWVA</sequence>
<evidence type="ECO:0000313" key="1">
    <source>
        <dbReference type="EMBL" id="SVD89635.1"/>
    </source>
</evidence>
<organism evidence="1">
    <name type="scientific">marine metagenome</name>
    <dbReference type="NCBI Taxonomy" id="408172"/>
    <lineage>
        <taxon>unclassified sequences</taxon>
        <taxon>metagenomes</taxon>
        <taxon>ecological metagenomes</taxon>
    </lineage>
</organism>
<dbReference type="EMBL" id="UINC01180440">
    <property type="protein sequence ID" value="SVD89635.1"/>
    <property type="molecule type" value="Genomic_DNA"/>
</dbReference>
<feature type="non-terminal residue" evidence="1">
    <location>
        <position position="115"/>
    </location>
</feature>
<dbReference type="Gene3D" id="3.40.190.10">
    <property type="entry name" value="Periplasmic binding protein-like II"/>
    <property type="match status" value="1"/>
</dbReference>
<reference evidence="1" key="1">
    <citation type="submission" date="2018-05" db="EMBL/GenBank/DDBJ databases">
        <authorList>
            <person name="Lanie J.A."/>
            <person name="Ng W.-L."/>
            <person name="Kazmierczak K.M."/>
            <person name="Andrzejewski T.M."/>
            <person name="Davidsen T.M."/>
            <person name="Wayne K.J."/>
            <person name="Tettelin H."/>
            <person name="Glass J.I."/>
            <person name="Rusch D."/>
            <person name="Podicherti R."/>
            <person name="Tsui H.-C.T."/>
            <person name="Winkler M.E."/>
        </authorList>
    </citation>
    <scope>NUCLEOTIDE SEQUENCE</scope>
</reference>
<dbReference type="AlphaFoldDB" id="A0A382Z3J8"/>
<accession>A0A382Z3J8</accession>
<proteinExistence type="predicted"/>
<protein>
    <submittedName>
        <fullName evidence="1">Uncharacterized protein</fullName>
    </submittedName>
</protein>